<dbReference type="InterPro" id="IPR002350">
    <property type="entry name" value="Kazal_dom"/>
</dbReference>
<dbReference type="PROSITE" id="PS51465">
    <property type="entry name" value="KAZAL_2"/>
    <property type="match status" value="1"/>
</dbReference>
<organism evidence="3">
    <name type="scientific">Diabrotica virgifera virgifera</name>
    <name type="common">western corn rootworm</name>
    <dbReference type="NCBI Taxonomy" id="50390"/>
    <lineage>
        <taxon>Eukaryota</taxon>
        <taxon>Metazoa</taxon>
        <taxon>Ecdysozoa</taxon>
        <taxon>Arthropoda</taxon>
        <taxon>Hexapoda</taxon>
        <taxon>Insecta</taxon>
        <taxon>Pterygota</taxon>
        <taxon>Neoptera</taxon>
        <taxon>Endopterygota</taxon>
        <taxon>Coleoptera</taxon>
        <taxon>Polyphaga</taxon>
        <taxon>Cucujiformia</taxon>
        <taxon>Chrysomeloidea</taxon>
        <taxon>Chrysomelidae</taxon>
        <taxon>Galerucinae</taxon>
        <taxon>Diabroticina</taxon>
        <taxon>Diabroticites</taxon>
        <taxon>Diabrotica</taxon>
    </lineage>
</organism>
<sequence>MKFASLLCIVIFTVLVIISAVFAVPSKGSTKASLQKKPCLKDCSAVEYKPVCGGDGTGKGDKSFGSECVLGNFNCEHSTTLKVVKAGECPGGGSIRLQ</sequence>
<dbReference type="FunCoup" id="A0A6P7F7C8">
    <property type="interactions" value="4"/>
</dbReference>
<protein>
    <submittedName>
        <fullName evidence="3">Turripeptide Lol9.1</fullName>
    </submittedName>
</protein>
<accession>A0A6P7F7C8</accession>
<feature type="domain" description="Kazal-like" evidence="2">
    <location>
        <begin position="33"/>
        <end position="91"/>
    </location>
</feature>
<proteinExistence type="predicted"/>
<dbReference type="SMART" id="SM00280">
    <property type="entry name" value="KAZAL"/>
    <property type="match status" value="1"/>
</dbReference>
<dbReference type="InParanoid" id="A0A6P7F7C8"/>
<dbReference type="AlphaFoldDB" id="A0A6P7F7C8"/>
<evidence type="ECO:0000259" key="2">
    <source>
        <dbReference type="PROSITE" id="PS51465"/>
    </source>
</evidence>
<feature type="chain" id="PRO_5028290148" evidence="1">
    <location>
        <begin position="24"/>
        <end position="98"/>
    </location>
</feature>
<gene>
    <name evidence="3" type="primary">LOC114327312</name>
</gene>
<reference evidence="3" key="1">
    <citation type="submission" date="2025-08" db="UniProtKB">
        <authorList>
            <consortium name="RefSeq"/>
        </authorList>
    </citation>
    <scope>IDENTIFICATION</scope>
    <source>
        <tissue evidence="3">Whole insect</tissue>
    </source>
</reference>
<keyword evidence="1" id="KW-0732">Signal</keyword>
<name>A0A6P7F7C8_DIAVI</name>
<feature type="signal peptide" evidence="1">
    <location>
        <begin position="1"/>
        <end position="23"/>
    </location>
</feature>
<dbReference type="RefSeq" id="XP_028131694.1">
    <property type="nucleotide sequence ID" value="XM_028275893.1"/>
</dbReference>
<dbReference type="SUPFAM" id="SSF100895">
    <property type="entry name" value="Kazal-type serine protease inhibitors"/>
    <property type="match status" value="1"/>
</dbReference>
<dbReference type="Pfam" id="PF07648">
    <property type="entry name" value="Kazal_2"/>
    <property type="match status" value="1"/>
</dbReference>
<dbReference type="Gene3D" id="3.30.60.30">
    <property type="match status" value="1"/>
</dbReference>
<evidence type="ECO:0000313" key="3">
    <source>
        <dbReference type="RefSeq" id="XP_028131694.1"/>
    </source>
</evidence>
<dbReference type="InterPro" id="IPR036058">
    <property type="entry name" value="Kazal_dom_sf"/>
</dbReference>
<evidence type="ECO:0000256" key="1">
    <source>
        <dbReference type="SAM" id="SignalP"/>
    </source>
</evidence>